<accession>A0A6J5RSQ2</accession>
<sequence length="190" mass="22214">MSFKRDQWVTCQDDVLADLTFGKSYFALDVREDSVQVLNDKYEPVWYYNNRFTNVTAPRVESGPAVRDFQVIENEQVYCFDVDDTLVYRDDLELQAHDDINRVAVRDPYSGVTFFLRPHKRHISLLYQMFGRGRYVIVWSQSGVLWAKAVVEALALEAYVHMVITKPHGIVDDLPPQVWLSNRIYIEESK</sequence>
<dbReference type="InterPro" id="IPR023214">
    <property type="entry name" value="HAD_sf"/>
</dbReference>
<dbReference type="InterPro" id="IPR036412">
    <property type="entry name" value="HAD-like_sf"/>
</dbReference>
<gene>
    <name evidence="1" type="ORF">UFOVP1351_41</name>
</gene>
<dbReference type="EMBL" id="LR797306">
    <property type="protein sequence ID" value="CAB4200424.1"/>
    <property type="molecule type" value="Genomic_DNA"/>
</dbReference>
<dbReference type="Gene3D" id="3.40.50.1000">
    <property type="entry name" value="HAD superfamily/HAD-like"/>
    <property type="match status" value="1"/>
</dbReference>
<evidence type="ECO:0008006" key="2">
    <source>
        <dbReference type="Google" id="ProtNLM"/>
    </source>
</evidence>
<dbReference type="SUPFAM" id="SSF56784">
    <property type="entry name" value="HAD-like"/>
    <property type="match status" value="1"/>
</dbReference>
<name>A0A6J5RSQ2_9CAUD</name>
<organism evidence="1">
    <name type="scientific">uncultured Caudovirales phage</name>
    <dbReference type="NCBI Taxonomy" id="2100421"/>
    <lineage>
        <taxon>Viruses</taxon>
        <taxon>Duplodnaviria</taxon>
        <taxon>Heunggongvirae</taxon>
        <taxon>Uroviricota</taxon>
        <taxon>Caudoviricetes</taxon>
        <taxon>Peduoviridae</taxon>
        <taxon>Maltschvirus</taxon>
        <taxon>Maltschvirus maltsch</taxon>
    </lineage>
</organism>
<evidence type="ECO:0000313" key="1">
    <source>
        <dbReference type="EMBL" id="CAB4200424.1"/>
    </source>
</evidence>
<proteinExistence type="predicted"/>
<reference evidence="1" key="1">
    <citation type="submission" date="2020-05" db="EMBL/GenBank/DDBJ databases">
        <authorList>
            <person name="Chiriac C."/>
            <person name="Salcher M."/>
            <person name="Ghai R."/>
            <person name="Kavagutti S V."/>
        </authorList>
    </citation>
    <scope>NUCLEOTIDE SEQUENCE</scope>
</reference>
<protein>
    <recommendedName>
        <fullName evidence="2">FCP1 homology domain-containing protein</fullName>
    </recommendedName>
</protein>